<evidence type="ECO:0000313" key="2">
    <source>
        <dbReference type="Proteomes" id="UP001152876"/>
    </source>
</evidence>
<organism evidence="1 2">
    <name type="scientific">Hydrogenophaga taeniospiralis CCUG 15921</name>
    <dbReference type="NCBI Taxonomy" id="1281780"/>
    <lineage>
        <taxon>Bacteria</taxon>
        <taxon>Pseudomonadati</taxon>
        <taxon>Pseudomonadota</taxon>
        <taxon>Betaproteobacteria</taxon>
        <taxon>Burkholderiales</taxon>
        <taxon>Comamonadaceae</taxon>
        <taxon>Hydrogenophaga</taxon>
    </lineage>
</organism>
<keyword evidence="2" id="KW-1185">Reference proteome</keyword>
<dbReference type="AlphaFoldDB" id="A0A9X4NQN8"/>
<dbReference type="OrthoDB" id="9814037at2"/>
<sequence>MAWTKADPFLNGDTTMSNTWHCCACDHRPALSEQSLSPGLPTRECVECNGHWVRLDDHREWVASGAPQAEAPELAEHWLPEADSPARACPACQRIMERLRTGGQPDIRIDRCVHCHAVWLDGGEWAALQFQQARLDDVLSDMWQRQLREAQAQERRDAQVRQRHGAECIDEVLRIRQWLQQQAEPGVVLKLIRNGW</sequence>
<evidence type="ECO:0008006" key="3">
    <source>
        <dbReference type="Google" id="ProtNLM"/>
    </source>
</evidence>
<reference evidence="1" key="1">
    <citation type="submission" date="2013-01" db="EMBL/GenBank/DDBJ databases">
        <title>Genome draft of Hydrogenophaga taeniospiralis 2K1.</title>
        <authorList>
            <person name="Gomila M."/>
            <person name="Lalucat J."/>
        </authorList>
    </citation>
    <scope>NUCLEOTIDE SEQUENCE</scope>
    <source>
        <strain evidence="1">CCUG 15921</strain>
    </source>
</reference>
<name>A0A9X4NQN8_9BURK</name>
<comment type="caution">
    <text evidence="1">The sequence shown here is derived from an EMBL/GenBank/DDBJ whole genome shotgun (WGS) entry which is preliminary data.</text>
</comment>
<dbReference type="EMBL" id="AOGK01000002">
    <property type="protein sequence ID" value="MDG5974274.1"/>
    <property type="molecule type" value="Genomic_DNA"/>
</dbReference>
<gene>
    <name evidence="1" type="ORF">H010_03367</name>
</gene>
<protein>
    <recommendedName>
        <fullName evidence="3">Transcription factor zinc-finger domain-containing protein</fullName>
    </recommendedName>
</protein>
<accession>A0A9X4NQN8</accession>
<dbReference type="Proteomes" id="UP001152876">
    <property type="component" value="Unassembled WGS sequence"/>
</dbReference>
<evidence type="ECO:0000313" key="1">
    <source>
        <dbReference type="EMBL" id="MDG5974274.1"/>
    </source>
</evidence>
<proteinExistence type="predicted"/>